<gene>
    <name evidence="3" type="ORF">JJB09_03930</name>
</gene>
<protein>
    <submittedName>
        <fullName evidence="3">Folate-binding protein YgfZ</fullName>
    </submittedName>
</protein>
<comment type="caution">
    <text evidence="3">The sequence shown here is derived from an EMBL/GenBank/DDBJ whole genome shotgun (WGS) entry which is preliminary data.</text>
</comment>
<dbReference type="InterPro" id="IPR027266">
    <property type="entry name" value="TrmE/GcvT-like"/>
</dbReference>
<evidence type="ECO:0000313" key="3">
    <source>
        <dbReference type="EMBL" id="MBL0371168.1"/>
    </source>
</evidence>
<name>A0A937CNG8_9HYPH</name>
<accession>A0A937CNG8</accession>
<sequence length="280" mass="29549">MTAVSIENRSLVIVSGEEAESFLQAIVTTDLSLVGSGEAWPGALLTPQGKIMFEFLIGRTADGLVLEARAEDADALIKRLMLYRLRAKAEIRKDATTSVTASWDEPAPNDALRDMRFAKAGVTLYRSASGTDGATPSLYHTLRIVNGISGGGEDGAMTDYFPHDLLMDKNGGLSFQKGCYIGQEVVSRMQHRSTARRRLATISSDSPLPEAGSAILAGEREIGTLISVEGTHGLAVIRIDKAGSALAEGATISAGGQPATPILPGWTGLEFPANTDETAS</sequence>
<dbReference type="RefSeq" id="WP_201653418.1">
    <property type="nucleotide sequence ID" value="NZ_JAEQNC010000002.1"/>
</dbReference>
<dbReference type="PANTHER" id="PTHR22602">
    <property type="entry name" value="TRANSFERASE CAF17, MITOCHONDRIAL-RELATED"/>
    <property type="match status" value="1"/>
</dbReference>
<dbReference type="AlphaFoldDB" id="A0A937CNG8"/>
<evidence type="ECO:0000259" key="2">
    <source>
        <dbReference type="Pfam" id="PF25455"/>
    </source>
</evidence>
<dbReference type="EMBL" id="JAEQNC010000002">
    <property type="protein sequence ID" value="MBL0371168.1"/>
    <property type="molecule type" value="Genomic_DNA"/>
</dbReference>
<organism evidence="3 4">
    <name type="scientific">Rhizobium setariae</name>
    <dbReference type="NCBI Taxonomy" id="2801340"/>
    <lineage>
        <taxon>Bacteria</taxon>
        <taxon>Pseudomonadati</taxon>
        <taxon>Pseudomonadota</taxon>
        <taxon>Alphaproteobacteria</taxon>
        <taxon>Hyphomicrobiales</taxon>
        <taxon>Rhizobiaceae</taxon>
        <taxon>Rhizobium/Agrobacterium group</taxon>
        <taxon>Rhizobium</taxon>
    </lineage>
</organism>
<dbReference type="InterPro" id="IPR017703">
    <property type="entry name" value="YgfZ/GCV_T_CS"/>
</dbReference>
<dbReference type="SUPFAM" id="SSF103025">
    <property type="entry name" value="Folate-binding domain"/>
    <property type="match status" value="1"/>
</dbReference>
<dbReference type="InterPro" id="IPR057460">
    <property type="entry name" value="CAF17_C"/>
</dbReference>
<dbReference type="Proteomes" id="UP000633219">
    <property type="component" value="Unassembled WGS sequence"/>
</dbReference>
<proteinExistence type="predicted"/>
<keyword evidence="4" id="KW-1185">Reference proteome</keyword>
<keyword evidence="1" id="KW-0809">Transit peptide</keyword>
<dbReference type="InterPro" id="IPR045179">
    <property type="entry name" value="YgfZ/GcvT"/>
</dbReference>
<evidence type="ECO:0000313" key="4">
    <source>
        <dbReference type="Proteomes" id="UP000633219"/>
    </source>
</evidence>
<dbReference type="GO" id="GO:0016226">
    <property type="term" value="P:iron-sulfur cluster assembly"/>
    <property type="evidence" value="ECO:0007669"/>
    <property type="project" value="TreeGrafter"/>
</dbReference>
<feature type="domain" description="CAF17 C-terminal" evidence="2">
    <location>
        <begin position="196"/>
        <end position="267"/>
    </location>
</feature>
<dbReference type="PANTHER" id="PTHR22602:SF0">
    <property type="entry name" value="TRANSFERASE CAF17, MITOCHONDRIAL-RELATED"/>
    <property type="match status" value="1"/>
</dbReference>
<dbReference type="NCBIfam" id="TIGR03317">
    <property type="entry name" value="ygfZ_signature"/>
    <property type="match status" value="1"/>
</dbReference>
<dbReference type="Gene3D" id="3.30.1360.120">
    <property type="entry name" value="Probable tRNA modification gtpase trme, domain 1"/>
    <property type="match status" value="2"/>
</dbReference>
<reference evidence="3" key="1">
    <citation type="submission" date="2021-01" db="EMBL/GenBank/DDBJ databases">
        <title>Rhizobium sp. strain KVB221 16S ribosomal RNA gene Genome sequencing and assembly.</title>
        <authorList>
            <person name="Kang M."/>
        </authorList>
    </citation>
    <scope>NUCLEOTIDE SEQUENCE</scope>
    <source>
        <strain evidence="3">KVB221</strain>
    </source>
</reference>
<dbReference type="Pfam" id="PF25455">
    <property type="entry name" value="Beta-barrel_CAF17_C"/>
    <property type="match status" value="1"/>
</dbReference>
<evidence type="ECO:0000256" key="1">
    <source>
        <dbReference type="ARBA" id="ARBA00022946"/>
    </source>
</evidence>